<accession>A0A8X6TP31</accession>
<gene>
    <name evidence="2" type="ORF">NPIL_238551</name>
</gene>
<evidence type="ECO:0000256" key="1">
    <source>
        <dbReference type="SAM" id="MobiDB-lite"/>
    </source>
</evidence>
<comment type="caution">
    <text evidence="2">The sequence shown here is derived from an EMBL/GenBank/DDBJ whole genome shotgun (WGS) entry which is preliminary data.</text>
</comment>
<proteinExistence type="predicted"/>
<protein>
    <submittedName>
        <fullName evidence="2">Uncharacterized protein</fullName>
    </submittedName>
</protein>
<name>A0A8X6TP31_NEPPI</name>
<evidence type="ECO:0000313" key="3">
    <source>
        <dbReference type="Proteomes" id="UP000887013"/>
    </source>
</evidence>
<dbReference type="AlphaFoldDB" id="A0A8X6TP31"/>
<feature type="compositionally biased region" description="Low complexity" evidence="1">
    <location>
        <begin position="10"/>
        <end position="23"/>
    </location>
</feature>
<dbReference type="EMBL" id="BMAW01109863">
    <property type="protein sequence ID" value="GFT40528.1"/>
    <property type="molecule type" value="Genomic_DNA"/>
</dbReference>
<reference evidence="2" key="1">
    <citation type="submission" date="2020-08" db="EMBL/GenBank/DDBJ databases">
        <title>Multicomponent nature underlies the extraordinary mechanical properties of spider dragline silk.</title>
        <authorList>
            <person name="Kono N."/>
            <person name="Nakamura H."/>
            <person name="Mori M."/>
            <person name="Yoshida Y."/>
            <person name="Ohtoshi R."/>
            <person name="Malay A.D."/>
            <person name="Moran D.A.P."/>
            <person name="Tomita M."/>
            <person name="Numata K."/>
            <person name="Arakawa K."/>
        </authorList>
    </citation>
    <scope>NUCLEOTIDE SEQUENCE</scope>
</reference>
<organism evidence="2 3">
    <name type="scientific">Nephila pilipes</name>
    <name type="common">Giant wood spider</name>
    <name type="synonym">Nephila maculata</name>
    <dbReference type="NCBI Taxonomy" id="299642"/>
    <lineage>
        <taxon>Eukaryota</taxon>
        <taxon>Metazoa</taxon>
        <taxon>Ecdysozoa</taxon>
        <taxon>Arthropoda</taxon>
        <taxon>Chelicerata</taxon>
        <taxon>Arachnida</taxon>
        <taxon>Araneae</taxon>
        <taxon>Araneomorphae</taxon>
        <taxon>Entelegynae</taxon>
        <taxon>Araneoidea</taxon>
        <taxon>Nephilidae</taxon>
        <taxon>Nephila</taxon>
    </lineage>
</organism>
<keyword evidence="3" id="KW-1185">Reference proteome</keyword>
<dbReference type="Proteomes" id="UP000887013">
    <property type="component" value="Unassembled WGS sequence"/>
</dbReference>
<evidence type="ECO:0000313" key="2">
    <source>
        <dbReference type="EMBL" id="GFT40528.1"/>
    </source>
</evidence>
<feature type="region of interest" description="Disordered" evidence="1">
    <location>
        <begin position="1"/>
        <end position="27"/>
    </location>
</feature>
<sequence>MGGKRISARSPSNIINSSKSSNSDECNTNPYINSNIHQTINLPISDKTNLMSQESVAAPILSESVHCGSDPIYEVPDGQAALASTEVPPAMDLNLILDPYPYPELSVGSSLVPSFMPELDLRMPSSPGPIYDPSSDLADRDFNDLISLVEAFDGSGCVPLRLERRWSGGCLPSVPLRPAPLMISCPNTFAPGFSSAAAFFAPRMMAPISNL</sequence>